<dbReference type="InterPro" id="IPR013289">
    <property type="entry name" value="CBFA2T1/2/3"/>
</dbReference>
<dbReference type="InterPro" id="IPR002893">
    <property type="entry name" value="Znf_MYND"/>
</dbReference>
<evidence type="ECO:0000256" key="2">
    <source>
        <dbReference type="ARBA" id="ARBA00022771"/>
    </source>
</evidence>
<organism evidence="7 8">
    <name type="scientific">Gymnopilus dilepis</name>
    <dbReference type="NCBI Taxonomy" id="231916"/>
    <lineage>
        <taxon>Eukaryota</taxon>
        <taxon>Fungi</taxon>
        <taxon>Dikarya</taxon>
        <taxon>Basidiomycota</taxon>
        <taxon>Agaricomycotina</taxon>
        <taxon>Agaricomycetes</taxon>
        <taxon>Agaricomycetidae</taxon>
        <taxon>Agaricales</taxon>
        <taxon>Agaricineae</taxon>
        <taxon>Hymenogastraceae</taxon>
        <taxon>Gymnopilus</taxon>
    </lineage>
</organism>
<reference evidence="7 8" key="1">
    <citation type="journal article" date="2018" name="Evol. Lett.">
        <title>Horizontal gene cluster transfer increased hallucinogenic mushroom diversity.</title>
        <authorList>
            <person name="Reynolds H.T."/>
            <person name="Vijayakumar V."/>
            <person name="Gluck-Thaler E."/>
            <person name="Korotkin H.B."/>
            <person name="Matheny P.B."/>
            <person name="Slot J.C."/>
        </authorList>
    </citation>
    <scope>NUCLEOTIDE SEQUENCE [LARGE SCALE GENOMIC DNA]</scope>
    <source>
        <strain evidence="7 8">SRW20</strain>
    </source>
</reference>
<keyword evidence="3" id="KW-0862">Zinc</keyword>
<accession>A0A409W649</accession>
<sequence>MYGMIRFQDTQLLPADSPPDYPKVIQSGIDEEGQHPKSPVVTGPSGIATVLHRIGRQELLEHLFNASETQEYDLRIRSGEDYLSDVYVRRRGLDVEMGFISSEEEWACPGIRYRISPEPPSSRYRVGKWSPVSTSDLGSPWGGSDLWVRGQSEAFAKALWYNAFWDKSDIEVSWTALSPSIFPPPNLTRCRRVANAFFQIRFLDTELLPASSPPDYPKVIKSGIDEEGQHPKSPAVTGPSGVATVLHKIGRPELLERLFDADGTHDYDLRIRSGQKYFNDMYVIRRGLDVEMGFINSEEEWGCPGIRYRISPEPPSSRYRVGKWVPLSTSDLGSPWGGSDYWVRGQGEAFGKALWYHRFWNKPDVEVRWSGMTEEDKASLDEWLKERSATLEEESRISRQEYEERKARYRGREHLEEERFGMENYYKSRLACRADCGEQNPQLTCSKCKVARYCSRACQEDDWKYHKTYCGKEESVAEKYRKLLEMAP</sequence>
<proteinExistence type="predicted"/>
<protein>
    <recommendedName>
        <fullName evidence="6">MYND-type domain-containing protein</fullName>
    </recommendedName>
</protein>
<dbReference type="Proteomes" id="UP000284706">
    <property type="component" value="Unassembled WGS sequence"/>
</dbReference>
<feature type="region of interest" description="Disordered" evidence="5">
    <location>
        <begin position="1"/>
        <end position="39"/>
    </location>
</feature>
<keyword evidence="2 4" id="KW-0863">Zinc-finger</keyword>
<keyword evidence="1" id="KW-0479">Metal-binding</keyword>
<evidence type="ECO:0000259" key="6">
    <source>
        <dbReference type="PROSITE" id="PS50865"/>
    </source>
</evidence>
<dbReference type="OrthoDB" id="9922773at2759"/>
<keyword evidence="8" id="KW-1185">Reference proteome</keyword>
<evidence type="ECO:0000313" key="8">
    <source>
        <dbReference type="Proteomes" id="UP000284706"/>
    </source>
</evidence>
<feature type="domain" description="MYND-type" evidence="6">
    <location>
        <begin position="433"/>
        <end position="470"/>
    </location>
</feature>
<comment type="caution">
    <text evidence="7">The sequence shown here is derived from an EMBL/GenBank/DDBJ whole genome shotgun (WGS) entry which is preliminary data.</text>
</comment>
<evidence type="ECO:0000256" key="1">
    <source>
        <dbReference type="ARBA" id="ARBA00022723"/>
    </source>
</evidence>
<gene>
    <name evidence="7" type="ORF">CVT26_006350</name>
</gene>
<dbReference type="PRINTS" id="PR01875">
    <property type="entry name" value="ETOFAMILY"/>
</dbReference>
<dbReference type="InParanoid" id="A0A409W649"/>
<dbReference type="PROSITE" id="PS50865">
    <property type="entry name" value="ZF_MYND_2"/>
    <property type="match status" value="1"/>
</dbReference>
<dbReference type="Gene3D" id="6.10.140.2220">
    <property type="match status" value="1"/>
</dbReference>
<dbReference type="AlphaFoldDB" id="A0A409W649"/>
<name>A0A409W649_9AGAR</name>
<evidence type="ECO:0000256" key="5">
    <source>
        <dbReference type="SAM" id="MobiDB-lite"/>
    </source>
</evidence>
<evidence type="ECO:0000256" key="4">
    <source>
        <dbReference type="PROSITE-ProRule" id="PRU00134"/>
    </source>
</evidence>
<dbReference type="GO" id="GO:0008270">
    <property type="term" value="F:zinc ion binding"/>
    <property type="evidence" value="ECO:0007669"/>
    <property type="project" value="UniProtKB-KW"/>
</dbReference>
<evidence type="ECO:0000313" key="7">
    <source>
        <dbReference type="EMBL" id="PPQ73981.1"/>
    </source>
</evidence>
<evidence type="ECO:0000256" key="3">
    <source>
        <dbReference type="ARBA" id="ARBA00022833"/>
    </source>
</evidence>
<dbReference type="EMBL" id="NHYE01005371">
    <property type="protein sequence ID" value="PPQ73981.1"/>
    <property type="molecule type" value="Genomic_DNA"/>
</dbReference>
<dbReference type="GO" id="GO:0003714">
    <property type="term" value="F:transcription corepressor activity"/>
    <property type="evidence" value="ECO:0007669"/>
    <property type="project" value="InterPro"/>
</dbReference>
<dbReference type="Pfam" id="PF01753">
    <property type="entry name" value="zf-MYND"/>
    <property type="match status" value="1"/>
</dbReference>
<dbReference type="SUPFAM" id="SSF144232">
    <property type="entry name" value="HIT/MYND zinc finger-like"/>
    <property type="match status" value="1"/>
</dbReference>